<dbReference type="PANTHER" id="PTHR20275">
    <property type="entry name" value="NAD KINASE"/>
    <property type="match status" value="1"/>
</dbReference>
<feature type="binding site" evidence="6">
    <location>
        <position position="178"/>
    </location>
    <ligand>
        <name>NAD(+)</name>
        <dbReference type="ChEBI" id="CHEBI:57540"/>
    </ligand>
</feature>
<dbReference type="RefSeq" id="WP_038238059.1">
    <property type="nucleotide sequence ID" value="NZ_RCNR01000074.1"/>
</dbReference>
<dbReference type="EMBL" id="RCNR01000074">
    <property type="protein sequence ID" value="MUH38214.1"/>
    <property type="molecule type" value="Genomic_DNA"/>
</dbReference>
<dbReference type="EC" id="2.7.1.23" evidence="6"/>
<dbReference type="GO" id="GO:0051287">
    <property type="term" value="F:NAD binding"/>
    <property type="evidence" value="ECO:0007669"/>
    <property type="project" value="UniProtKB-ARBA"/>
</dbReference>
<keyword evidence="8" id="KW-1185">Reference proteome</keyword>
<keyword evidence="6" id="KW-0963">Cytoplasm</keyword>
<dbReference type="GO" id="GO:0019674">
    <property type="term" value="P:NAD+ metabolic process"/>
    <property type="evidence" value="ECO:0007669"/>
    <property type="project" value="InterPro"/>
</dbReference>
<evidence type="ECO:0000313" key="8">
    <source>
        <dbReference type="Proteomes" id="UP000540519"/>
    </source>
</evidence>
<evidence type="ECO:0000256" key="3">
    <source>
        <dbReference type="ARBA" id="ARBA00022857"/>
    </source>
</evidence>
<dbReference type="GO" id="GO:0005524">
    <property type="term" value="F:ATP binding"/>
    <property type="evidence" value="ECO:0007669"/>
    <property type="project" value="UniProtKB-KW"/>
</dbReference>
<evidence type="ECO:0000313" key="7">
    <source>
        <dbReference type="EMBL" id="MUH38214.1"/>
    </source>
</evidence>
<name>A0A7X2ZXL4_9FLAO</name>
<dbReference type="SUPFAM" id="SSF111331">
    <property type="entry name" value="NAD kinase/diacylglycerol kinase-like"/>
    <property type="match status" value="1"/>
</dbReference>
<keyword evidence="4 6" id="KW-0520">NAD</keyword>
<dbReference type="Proteomes" id="UP000540519">
    <property type="component" value="Unassembled WGS sequence"/>
</dbReference>
<dbReference type="InterPro" id="IPR016064">
    <property type="entry name" value="NAD/diacylglycerol_kinase_sf"/>
</dbReference>
<protein>
    <recommendedName>
        <fullName evidence="6">NAD kinase</fullName>
        <ecNumber evidence="6">2.7.1.23</ecNumber>
    </recommendedName>
    <alternativeName>
        <fullName evidence="6">ATP-dependent NAD kinase</fullName>
    </alternativeName>
</protein>
<feature type="binding site" evidence="6">
    <location>
        <begin position="148"/>
        <end position="149"/>
    </location>
    <ligand>
        <name>NAD(+)</name>
        <dbReference type="ChEBI" id="CHEBI:57540"/>
    </ligand>
</feature>
<dbReference type="OrthoDB" id="9774737at2"/>
<evidence type="ECO:0000256" key="6">
    <source>
        <dbReference type="HAMAP-Rule" id="MF_00361"/>
    </source>
</evidence>
<dbReference type="InterPro" id="IPR002504">
    <property type="entry name" value="NADK"/>
</dbReference>
<gene>
    <name evidence="6" type="primary">nadK</name>
    <name evidence="7" type="ORF">D9O36_20390</name>
</gene>
<keyword evidence="2 6" id="KW-0418">Kinase</keyword>
<keyword evidence="3 6" id="KW-0521">NADP</keyword>
<dbReference type="InterPro" id="IPR017438">
    <property type="entry name" value="ATP-NAD_kinase_N"/>
</dbReference>
<dbReference type="Gene3D" id="3.40.50.10330">
    <property type="entry name" value="Probable inorganic polyphosphate/atp-NAD kinase, domain 1"/>
    <property type="match status" value="1"/>
</dbReference>
<proteinExistence type="inferred from homology"/>
<comment type="catalytic activity">
    <reaction evidence="5 6">
        <text>NAD(+) + ATP = ADP + NADP(+) + H(+)</text>
        <dbReference type="Rhea" id="RHEA:18629"/>
        <dbReference type="ChEBI" id="CHEBI:15378"/>
        <dbReference type="ChEBI" id="CHEBI:30616"/>
        <dbReference type="ChEBI" id="CHEBI:57540"/>
        <dbReference type="ChEBI" id="CHEBI:58349"/>
        <dbReference type="ChEBI" id="CHEBI:456216"/>
        <dbReference type="EC" id="2.7.1.23"/>
    </reaction>
</comment>
<dbReference type="PANTHER" id="PTHR20275:SF6">
    <property type="entry name" value="NAD KINASE 2, CHLOROPLASTIC"/>
    <property type="match status" value="1"/>
</dbReference>
<comment type="caution">
    <text evidence="7">The sequence shown here is derived from an EMBL/GenBank/DDBJ whole genome shotgun (WGS) entry which is preliminary data.</text>
</comment>
<evidence type="ECO:0000256" key="4">
    <source>
        <dbReference type="ARBA" id="ARBA00023027"/>
    </source>
</evidence>
<keyword evidence="1 6" id="KW-0808">Transferase</keyword>
<dbReference type="InterPro" id="IPR017437">
    <property type="entry name" value="ATP-NAD_kinase_PpnK-typ_C"/>
</dbReference>
<keyword evidence="6" id="KW-0067">ATP-binding</keyword>
<dbReference type="GO" id="GO:0046872">
    <property type="term" value="F:metal ion binding"/>
    <property type="evidence" value="ECO:0007669"/>
    <property type="project" value="UniProtKB-UniRule"/>
</dbReference>
<comment type="subcellular location">
    <subcellularLocation>
        <location evidence="6">Cytoplasm</location>
    </subcellularLocation>
</comment>
<feature type="binding site" evidence="6">
    <location>
        <begin position="73"/>
        <end position="74"/>
    </location>
    <ligand>
        <name>NAD(+)</name>
        <dbReference type="ChEBI" id="CHEBI:57540"/>
    </ligand>
</feature>
<comment type="caution">
    <text evidence="6">Lacks conserved residue(s) required for the propagation of feature annotation.</text>
</comment>
<dbReference type="Pfam" id="PF01513">
    <property type="entry name" value="NAD_kinase"/>
    <property type="match status" value="1"/>
</dbReference>
<evidence type="ECO:0000256" key="1">
    <source>
        <dbReference type="ARBA" id="ARBA00022679"/>
    </source>
</evidence>
<dbReference type="HAMAP" id="MF_00361">
    <property type="entry name" value="NAD_kinase"/>
    <property type="match status" value="1"/>
</dbReference>
<feature type="binding site" evidence="6">
    <location>
        <begin position="189"/>
        <end position="194"/>
    </location>
    <ligand>
        <name>NAD(+)</name>
        <dbReference type="ChEBI" id="CHEBI:57540"/>
    </ligand>
</feature>
<feature type="binding site" evidence="6">
    <location>
        <position position="213"/>
    </location>
    <ligand>
        <name>NAD(+)</name>
        <dbReference type="ChEBI" id="CHEBI:57540"/>
    </ligand>
</feature>
<dbReference type="AlphaFoldDB" id="A0A7X2ZXL4"/>
<feature type="binding site" evidence="6">
    <location>
        <position position="78"/>
    </location>
    <ligand>
        <name>NAD(+)</name>
        <dbReference type="ChEBI" id="CHEBI:57540"/>
    </ligand>
</feature>
<organism evidence="7 8">
    <name type="scientific">Zobellia amurskyensis</name>
    <dbReference type="NCBI Taxonomy" id="248905"/>
    <lineage>
        <taxon>Bacteria</taxon>
        <taxon>Pseudomonadati</taxon>
        <taxon>Bacteroidota</taxon>
        <taxon>Flavobacteriia</taxon>
        <taxon>Flavobacteriales</taxon>
        <taxon>Flavobacteriaceae</taxon>
        <taxon>Zobellia</taxon>
    </lineage>
</organism>
<reference evidence="7 8" key="1">
    <citation type="journal article" date="2019" name="Mar. Drugs">
        <title>Comparative Genomics and CAZyme Genome Repertoires of Marine Zobellia amurskyensis KMM 3526(T) and Zobellia laminariae KMM 3676(T).</title>
        <authorList>
            <person name="Chernysheva N."/>
            <person name="Bystritskaya E."/>
            <person name="Stenkova A."/>
            <person name="Golovkin I."/>
            <person name="Nedashkovskaya O."/>
            <person name="Isaeva M."/>
        </authorList>
    </citation>
    <scope>NUCLEOTIDE SEQUENCE [LARGE SCALE GENOMIC DNA]</scope>
    <source>
        <strain evidence="7 8">KMM 3526</strain>
    </source>
</reference>
<evidence type="ECO:0000256" key="2">
    <source>
        <dbReference type="ARBA" id="ARBA00022777"/>
    </source>
</evidence>
<dbReference type="GO" id="GO:0003951">
    <property type="term" value="F:NAD+ kinase activity"/>
    <property type="evidence" value="ECO:0007669"/>
    <property type="project" value="UniProtKB-UniRule"/>
</dbReference>
<comment type="function">
    <text evidence="6">Involved in the regulation of the intracellular balance of NAD and NADP, and is a key enzyme in the biosynthesis of NADP. Catalyzes specifically the phosphorylation on 2'-hydroxyl of the adenosine moiety of NAD to yield NADP.</text>
</comment>
<keyword evidence="6" id="KW-0547">Nucleotide-binding</keyword>
<dbReference type="GO" id="GO:0006741">
    <property type="term" value="P:NADP+ biosynthetic process"/>
    <property type="evidence" value="ECO:0007669"/>
    <property type="project" value="UniProtKB-UniRule"/>
</dbReference>
<dbReference type="Gene3D" id="2.60.200.30">
    <property type="entry name" value="Probable inorganic polyphosphate/atp-NAD kinase, domain 2"/>
    <property type="match status" value="1"/>
</dbReference>
<evidence type="ECO:0000256" key="5">
    <source>
        <dbReference type="ARBA" id="ARBA00047925"/>
    </source>
</evidence>
<dbReference type="GO" id="GO:0005737">
    <property type="term" value="C:cytoplasm"/>
    <property type="evidence" value="ECO:0007669"/>
    <property type="project" value="UniProtKB-SubCell"/>
</dbReference>
<dbReference type="NCBIfam" id="NF002521">
    <property type="entry name" value="PRK01911.1"/>
    <property type="match status" value="1"/>
</dbReference>
<accession>A0A7X2ZXL4</accession>
<dbReference type="Pfam" id="PF20143">
    <property type="entry name" value="NAD_kinase_C"/>
    <property type="match status" value="1"/>
</dbReference>
<comment type="cofactor">
    <cofactor evidence="6">
        <name>a divalent metal cation</name>
        <dbReference type="ChEBI" id="CHEBI:60240"/>
    </cofactor>
</comment>
<comment type="similarity">
    <text evidence="6">Belongs to the NAD kinase family.</text>
</comment>
<feature type="active site" description="Proton acceptor" evidence="6">
    <location>
        <position position="73"/>
    </location>
</feature>
<sequence length="293" mass="32951">MKVAVYSQMYQEDTLQYVMELLDELEKERAEIAIEEEFHAFLSKKYNSENYATFTDIEGLDSSFDMFVSFGGDGTILRATTYVRDLGVPIVGVNTGRLGFLSTFSKEEVRKVVQEFKKGAYTIVERSLVEVDKGEDIPELNGLHFALNEITVSRKDTTSMITVETYLNNEYLTSYWADGLIVSTPTGSTGYSLSCGGPVIVPTAKSLVLTPIAPHNLNARPLVISDDTQIRLKVSGREDNHLISLDSRIASVENGKEIRIKKADFVVKMIEYTSESFLKTLRNKLLWGEDRRN</sequence>